<organism evidence="3 4">
    <name type="scientific">Deinococcus soli</name>
    <name type="common">ex Cha et al. 2016</name>
    <dbReference type="NCBI Taxonomy" id="1309411"/>
    <lineage>
        <taxon>Bacteria</taxon>
        <taxon>Thermotogati</taxon>
        <taxon>Deinococcota</taxon>
        <taxon>Deinococci</taxon>
        <taxon>Deinococcales</taxon>
        <taxon>Deinococcaceae</taxon>
        <taxon>Deinococcus</taxon>
    </lineage>
</organism>
<feature type="transmembrane region" description="Helical" evidence="1">
    <location>
        <begin position="167"/>
        <end position="186"/>
    </location>
</feature>
<dbReference type="PROSITE" id="PS50887">
    <property type="entry name" value="GGDEF"/>
    <property type="match status" value="1"/>
</dbReference>
<evidence type="ECO:0000256" key="1">
    <source>
        <dbReference type="SAM" id="Phobius"/>
    </source>
</evidence>
<comment type="caution">
    <text evidence="3">The sequence shown here is derived from an EMBL/GenBank/DDBJ whole genome shotgun (WGS) entry which is preliminary data.</text>
</comment>
<protein>
    <submittedName>
        <fullName evidence="3">Diguanylate cyclase (GGDEF)-like protein</fullName>
    </submittedName>
</protein>
<dbReference type="InterPro" id="IPR050469">
    <property type="entry name" value="Diguanylate_Cyclase"/>
</dbReference>
<name>A0AAE4BKM8_9DEIO</name>
<evidence type="ECO:0000259" key="2">
    <source>
        <dbReference type="PROSITE" id="PS50887"/>
    </source>
</evidence>
<sequence>MTDRPDPAHATLDHASWSRHQYHRMILPGGVVAFAVPLWLHHQQPFLAPFDQQAFPLMLATYVLLTALSWLSVPLAWLECAVIIPLSGFVTWRVGAVLFTPDLDARAAQLASTLPWVIVALLITSWVVSERTSLSVNGIVVGAIALLSVASWPAPPWTAEQAQLMNTLLQLLMAATTVIAAQTVVLRRHHLISVRARQALQDAHTDVLTGLPNRRALLHALEEHAHDQRGGLLALGLLDVDHFKLINDRHGHATGDEVLRRLAVHLRSHQHAQQASVVGRYGGEEFLLILRVPDPSSAHDACERLRRRLANEPLHGLNVTVSVGLVVSPVPAHIPTLLDAADEALYHAKNTGRNRVHRADLDPARLTAT</sequence>
<dbReference type="RefSeq" id="WP_309851656.1">
    <property type="nucleotide sequence ID" value="NZ_JAVDQJ010000002.1"/>
</dbReference>
<dbReference type="SUPFAM" id="SSF55073">
    <property type="entry name" value="Nucleotide cyclase"/>
    <property type="match status" value="1"/>
</dbReference>
<feature type="transmembrane region" description="Helical" evidence="1">
    <location>
        <begin position="107"/>
        <end position="127"/>
    </location>
</feature>
<dbReference type="PANTHER" id="PTHR45138:SF9">
    <property type="entry name" value="DIGUANYLATE CYCLASE DGCM-RELATED"/>
    <property type="match status" value="1"/>
</dbReference>
<dbReference type="Pfam" id="PF00990">
    <property type="entry name" value="GGDEF"/>
    <property type="match status" value="1"/>
</dbReference>
<reference evidence="3" key="1">
    <citation type="submission" date="2023-07" db="EMBL/GenBank/DDBJ databases">
        <title>Sorghum-associated microbial communities from plants grown in Nebraska, USA.</title>
        <authorList>
            <person name="Schachtman D."/>
        </authorList>
    </citation>
    <scope>NUCLEOTIDE SEQUENCE</scope>
    <source>
        <strain evidence="3">BE330</strain>
    </source>
</reference>
<dbReference type="Gene3D" id="3.30.70.270">
    <property type="match status" value="1"/>
</dbReference>
<dbReference type="NCBIfam" id="TIGR00254">
    <property type="entry name" value="GGDEF"/>
    <property type="match status" value="1"/>
</dbReference>
<dbReference type="GO" id="GO:0052621">
    <property type="term" value="F:diguanylate cyclase activity"/>
    <property type="evidence" value="ECO:0007669"/>
    <property type="project" value="TreeGrafter"/>
</dbReference>
<dbReference type="CDD" id="cd01949">
    <property type="entry name" value="GGDEF"/>
    <property type="match status" value="1"/>
</dbReference>
<feature type="transmembrane region" description="Helical" evidence="1">
    <location>
        <begin position="54"/>
        <end position="73"/>
    </location>
</feature>
<dbReference type="FunFam" id="3.30.70.270:FF:000001">
    <property type="entry name" value="Diguanylate cyclase domain protein"/>
    <property type="match status" value="1"/>
</dbReference>
<dbReference type="AlphaFoldDB" id="A0AAE4BKM8"/>
<keyword evidence="1" id="KW-0472">Membrane</keyword>
<dbReference type="InterPro" id="IPR043128">
    <property type="entry name" value="Rev_trsase/Diguanyl_cyclase"/>
</dbReference>
<dbReference type="InterPro" id="IPR029787">
    <property type="entry name" value="Nucleotide_cyclase"/>
</dbReference>
<dbReference type="PANTHER" id="PTHR45138">
    <property type="entry name" value="REGULATORY COMPONENTS OF SENSORY TRANSDUCTION SYSTEM"/>
    <property type="match status" value="1"/>
</dbReference>
<feature type="domain" description="GGDEF" evidence="2">
    <location>
        <begin position="231"/>
        <end position="361"/>
    </location>
</feature>
<feature type="transmembrane region" description="Helical" evidence="1">
    <location>
        <begin position="80"/>
        <end position="101"/>
    </location>
</feature>
<feature type="transmembrane region" description="Helical" evidence="1">
    <location>
        <begin position="25"/>
        <end position="42"/>
    </location>
</feature>
<gene>
    <name evidence="3" type="ORF">J2Y00_000649</name>
</gene>
<evidence type="ECO:0000313" key="4">
    <source>
        <dbReference type="Proteomes" id="UP001185331"/>
    </source>
</evidence>
<dbReference type="SMART" id="SM00267">
    <property type="entry name" value="GGDEF"/>
    <property type="match status" value="1"/>
</dbReference>
<evidence type="ECO:0000313" key="3">
    <source>
        <dbReference type="EMBL" id="MDR6217100.1"/>
    </source>
</evidence>
<dbReference type="InterPro" id="IPR000160">
    <property type="entry name" value="GGDEF_dom"/>
</dbReference>
<dbReference type="Proteomes" id="UP001185331">
    <property type="component" value="Unassembled WGS sequence"/>
</dbReference>
<accession>A0AAE4BKM8</accession>
<feature type="transmembrane region" description="Helical" evidence="1">
    <location>
        <begin position="134"/>
        <end position="155"/>
    </location>
</feature>
<proteinExistence type="predicted"/>
<keyword evidence="1" id="KW-1133">Transmembrane helix</keyword>
<keyword evidence="1" id="KW-0812">Transmembrane</keyword>
<dbReference type="EMBL" id="JAVDQK010000001">
    <property type="protein sequence ID" value="MDR6217100.1"/>
    <property type="molecule type" value="Genomic_DNA"/>
</dbReference>